<dbReference type="InterPro" id="IPR019410">
    <property type="entry name" value="Methyltransf_16"/>
</dbReference>
<dbReference type="STRING" id="1121439.dsat_2354"/>
<sequence length="232" mass="25976">MPHAAAVSKPDRPSLSGREALTVEIAGRAWTFLREGDLETLWNELSEDRPDAEDMIPYWVEMWPAGVVLAEHLIARREEIAGRDCLDVGCGLGVSAIVGAHAGARVTAFDIMHEPLAFARDSAALNNAPQPLWLRMDWRFPAVRAGAFPFIWGGDVIYERRFFEPLEKLFRHALAKGGRVWLGEARRDVSKPFPDRFRECGWNVAHLGTTKRASATSAMTVNLWELTLPDQE</sequence>
<evidence type="ECO:0000256" key="3">
    <source>
        <dbReference type="ARBA" id="ARBA00022691"/>
    </source>
</evidence>
<protein>
    <submittedName>
        <fullName evidence="5">Methyltransferase small</fullName>
    </submittedName>
</protein>
<dbReference type="PATRIC" id="fig|1121439.3.peg.747"/>
<evidence type="ECO:0000256" key="1">
    <source>
        <dbReference type="ARBA" id="ARBA00022603"/>
    </source>
</evidence>
<dbReference type="Proteomes" id="UP000014975">
    <property type="component" value="Unassembled WGS sequence"/>
</dbReference>
<proteinExistence type="inferred from homology"/>
<dbReference type="RefSeq" id="WP_020886240.1">
    <property type="nucleotide sequence ID" value="NZ_ATHI01000005.1"/>
</dbReference>
<reference evidence="5 6" key="1">
    <citation type="journal article" date="2013" name="Genome Announc.">
        <title>Draft genome sequences for three mercury-methylating, sulfate-reducing bacteria.</title>
        <authorList>
            <person name="Brown S.D."/>
            <person name="Hurt R.A.Jr."/>
            <person name="Gilmour C.C."/>
            <person name="Elias D.A."/>
        </authorList>
    </citation>
    <scope>NUCLEOTIDE SEQUENCE [LARGE SCALE GENOMIC DNA]</scope>
    <source>
        <strain evidence="5 6">DSM 16529</strain>
    </source>
</reference>
<dbReference type="InterPro" id="IPR029063">
    <property type="entry name" value="SAM-dependent_MTases_sf"/>
</dbReference>
<evidence type="ECO:0000256" key="2">
    <source>
        <dbReference type="ARBA" id="ARBA00022679"/>
    </source>
</evidence>
<keyword evidence="1 5" id="KW-0489">Methyltransferase</keyword>
<dbReference type="PANTHER" id="PTHR14614">
    <property type="entry name" value="HEPATOCELLULAR CARCINOMA-ASSOCIATED ANTIGEN"/>
    <property type="match status" value="1"/>
</dbReference>
<evidence type="ECO:0000313" key="6">
    <source>
        <dbReference type="Proteomes" id="UP000014975"/>
    </source>
</evidence>
<dbReference type="OrthoDB" id="264333at2"/>
<dbReference type="GO" id="GO:0008168">
    <property type="term" value="F:methyltransferase activity"/>
    <property type="evidence" value="ECO:0007669"/>
    <property type="project" value="UniProtKB-KW"/>
</dbReference>
<organism evidence="5 6">
    <name type="scientific">Alkalidesulfovibrio alkalitolerans DSM 16529</name>
    <dbReference type="NCBI Taxonomy" id="1121439"/>
    <lineage>
        <taxon>Bacteria</taxon>
        <taxon>Pseudomonadati</taxon>
        <taxon>Thermodesulfobacteriota</taxon>
        <taxon>Desulfovibrionia</taxon>
        <taxon>Desulfovibrionales</taxon>
        <taxon>Desulfovibrionaceae</taxon>
        <taxon>Alkalidesulfovibrio</taxon>
    </lineage>
</organism>
<evidence type="ECO:0000313" key="5">
    <source>
        <dbReference type="EMBL" id="EPR34991.1"/>
    </source>
</evidence>
<keyword evidence="6" id="KW-1185">Reference proteome</keyword>
<comment type="caution">
    <text evidence="5">The sequence shown here is derived from an EMBL/GenBank/DDBJ whole genome shotgun (WGS) entry which is preliminary data.</text>
</comment>
<dbReference type="SUPFAM" id="SSF53335">
    <property type="entry name" value="S-adenosyl-L-methionine-dependent methyltransferases"/>
    <property type="match status" value="1"/>
</dbReference>
<dbReference type="Pfam" id="PF10294">
    <property type="entry name" value="Methyltransf_16"/>
    <property type="match status" value="1"/>
</dbReference>
<name>S7TE66_9BACT</name>
<dbReference type="GO" id="GO:0032259">
    <property type="term" value="P:methylation"/>
    <property type="evidence" value="ECO:0007669"/>
    <property type="project" value="UniProtKB-KW"/>
</dbReference>
<evidence type="ECO:0000256" key="4">
    <source>
        <dbReference type="ARBA" id="ARBA00043988"/>
    </source>
</evidence>
<keyword evidence="3" id="KW-0949">S-adenosyl-L-methionine</keyword>
<dbReference type="Gene3D" id="3.40.50.150">
    <property type="entry name" value="Vaccinia Virus protein VP39"/>
    <property type="match status" value="1"/>
</dbReference>
<dbReference type="CDD" id="cd02440">
    <property type="entry name" value="AdoMet_MTases"/>
    <property type="match status" value="1"/>
</dbReference>
<keyword evidence="2 5" id="KW-0808">Transferase</keyword>
<gene>
    <name evidence="5" type="ORF">dsat_2354</name>
</gene>
<accession>S7TE66</accession>
<dbReference type="AlphaFoldDB" id="S7TE66"/>
<dbReference type="EMBL" id="ATHI01000005">
    <property type="protein sequence ID" value="EPR34991.1"/>
    <property type="molecule type" value="Genomic_DNA"/>
</dbReference>
<dbReference type="eggNOG" id="COG3897">
    <property type="taxonomic scope" value="Bacteria"/>
</dbReference>
<dbReference type="PANTHER" id="PTHR14614:SF164">
    <property type="entry name" value="HISTONE-ARGININE METHYLTRANSFERASE METTL23"/>
    <property type="match status" value="1"/>
</dbReference>
<comment type="similarity">
    <text evidence="4">Belongs to the methyltransferase superfamily. METTL23 family.</text>
</comment>